<dbReference type="OrthoDB" id="6077919at2759"/>
<accession>A0A4C1SD86</accession>
<dbReference type="AlphaFoldDB" id="A0A4C1SD86"/>
<dbReference type="Proteomes" id="UP000299102">
    <property type="component" value="Unassembled WGS sequence"/>
</dbReference>
<sequence length="121" mass="13208">MRTHTGEKPYKCEREYSASQIGNLKLHALTLVKTMQHAVSDPVTTVAFDPSHVFNSDSSPILDFSLISVFSSDSGNCCCFDPSHVVNSDSSPILDFSLISFSVLIPVTTVAFDPSHVFLIL</sequence>
<evidence type="ECO:0000313" key="2">
    <source>
        <dbReference type="Proteomes" id="UP000299102"/>
    </source>
</evidence>
<proteinExistence type="predicted"/>
<reference evidence="1 2" key="1">
    <citation type="journal article" date="2019" name="Commun. Biol.">
        <title>The bagworm genome reveals a unique fibroin gene that provides high tensile strength.</title>
        <authorList>
            <person name="Kono N."/>
            <person name="Nakamura H."/>
            <person name="Ohtoshi R."/>
            <person name="Tomita M."/>
            <person name="Numata K."/>
            <person name="Arakawa K."/>
        </authorList>
    </citation>
    <scope>NUCLEOTIDE SEQUENCE [LARGE SCALE GENOMIC DNA]</scope>
</reference>
<dbReference type="Gene3D" id="3.30.160.60">
    <property type="entry name" value="Classic Zinc Finger"/>
    <property type="match status" value="1"/>
</dbReference>
<dbReference type="EMBL" id="BGZK01003335">
    <property type="protein sequence ID" value="GBP00133.1"/>
    <property type="molecule type" value="Genomic_DNA"/>
</dbReference>
<name>A0A4C1SD86_EUMVA</name>
<comment type="caution">
    <text evidence="1">The sequence shown here is derived from an EMBL/GenBank/DDBJ whole genome shotgun (WGS) entry which is preliminary data.</text>
</comment>
<protein>
    <submittedName>
        <fullName evidence="1">Uncharacterized protein</fullName>
    </submittedName>
</protein>
<gene>
    <name evidence="1" type="ORF">EVAR_99515_1</name>
</gene>
<evidence type="ECO:0000313" key="1">
    <source>
        <dbReference type="EMBL" id="GBP00133.1"/>
    </source>
</evidence>
<keyword evidence="2" id="KW-1185">Reference proteome</keyword>
<organism evidence="1 2">
    <name type="scientific">Eumeta variegata</name>
    <name type="common">Bagworm moth</name>
    <name type="synonym">Eumeta japonica</name>
    <dbReference type="NCBI Taxonomy" id="151549"/>
    <lineage>
        <taxon>Eukaryota</taxon>
        <taxon>Metazoa</taxon>
        <taxon>Ecdysozoa</taxon>
        <taxon>Arthropoda</taxon>
        <taxon>Hexapoda</taxon>
        <taxon>Insecta</taxon>
        <taxon>Pterygota</taxon>
        <taxon>Neoptera</taxon>
        <taxon>Endopterygota</taxon>
        <taxon>Lepidoptera</taxon>
        <taxon>Glossata</taxon>
        <taxon>Ditrysia</taxon>
        <taxon>Tineoidea</taxon>
        <taxon>Psychidae</taxon>
        <taxon>Oiketicinae</taxon>
        <taxon>Eumeta</taxon>
    </lineage>
</organism>